<feature type="domain" description="Complement C3/4/5 macroglobulin" evidence="3">
    <location>
        <begin position="21"/>
        <end position="120"/>
    </location>
</feature>
<accession>A0A8T0EFG5</accession>
<evidence type="ECO:0000313" key="5">
    <source>
        <dbReference type="EMBL" id="KAF8771862.1"/>
    </source>
</evidence>
<name>A0A8T0EFG5_ARGBR</name>
<dbReference type="Pfam" id="PF17790">
    <property type="entry name" value="MG1"/>
    <property type="match status" value="1"/>
</dbReference>
<feature type="domain" description="Macroglobulin" evidence="2">
    <location>
        <begin position="127"/>
        <end position="222"/>
    </location>
</feature>
<keyword evidence="6" id="KW-1185">Reference proteome</keyword>
<keyword evidence="1" id="KW-0732">Signal</keyword>
<dbReference type="Pfam" id="PF01835">
    <property type="entry name" value="MG2"/>
    <property type="match status" value="1"/>
</dbReference>
<dbReference type="Gene3D" id="2.60.40.1940">
    <property type="match status" value="1"/>
</dbReference>
<reference evidence="5" key="1">
    <citation type="journal article" date="2020" name="bioRxiv">
        <title>Chromosome-level reference genome of the European wasp spider Argiope bruennichi: a resource for studies on range expansion and evolutionary adaptation.</title>
        <authorList>
            <person name="Sheffer M.M."/>
            <person name="Hoppe A."/>
            <person name="Krehenwinkel H."/>
            <person name="Uhl G."/>
            <person name="Kuss A.W."/>
            <person name="Jensen L."/>
            <person name="Jensen C."/>
            <person name="Gillespie R.G."/>
            <person name="Hoff K.J."/>
            <person name="Prost S."/>
        </authorList>
    </citation>
    <scope>NUCLEOTIDE SEQUENCE</scope>
</reference>
<organism evidence="5 6">
    <name type="scientific">Argiope bruennichi</name>
    <name type="common">Wasp spider</name>
    <name type="synonym">Aranea bruennichi</name>
    <dbReference type="NCBI Taxonomy" id="94029"/>
    <lineage>
        <taxon>Eukaryota</taxon>
        <taxon>Metazoa</taxon>
        <taxon>Ecdysozoa</taxon>
        <taxon>Arthropoda</taxon>
        <taxon>Chelicerata</taxon>
        <taxon>Arachnida</taxon>
        <taxon>Araneae</taxon>
        <taxon>Araneomorphae</taxon>
        <taxon>Entelegynae</taxon>
        <taxon>Araneoidea</taxon>
        <taxon>Araneidae</taxon>
        <taxon>Argiope</taxon>
    </lineage>
</organism>
<dbReference type="GO" id="GO:0004866">
    <property type="term" value="F:endopeptidase inhibitor activity"/>
    <property type="evidence" value="ECO:0007669"/>
    <property type="project" value="InterPro"/>
</dbReference>
<feature type="domain" description="Macroglobulin" evidence="4">
    <location>
        <begin position="226"/>
        <end position="277"/>
    </location>
</feature>
<evidence type="ECO:0000259" key="4">
    <source>
        <dbReference type="Pfam" id="PF17791"/>
    </source>
</evidence>
<feature type="signal peptide" evidence="1">
    <location>
        <begin position="1"/>
        <end position="20"/>
    </location>
</feature>
<dbReference type="PANTHER" id="PTHR11412:SF166">
    <property type="entry name" value="NTR DOMAIN-CONTAINING PROTEIN"/>
    <property type="match status" value="1"/>
</dbReference>
<dbReference type="Gene3D" id="2.60.40.1930">
    <property type="match status" value="2"/>
</dbReference>
<protein>
    <submittedName>
        <fullName evidence="5">Complement C5 like protein</fullName>
    </submittedName>
</protein>
<dbReference type="AlphaFoldDB" id="A0A8T0EFG5"/>
<evidence type="ECO:0000259" key="2">
    <source>
        <dbReference type="Pfam" id="PF01835"/>
    </source>
</evidence>
<proteinExistence type="predicted"/>
<reference evidence="5" key="2">
    <citation type="submission" date="2020-06" db="EMBL/GenBank/DDBJ databases">
        <authorList>
            <person name="Sheffer M."/>
        </authorList>
    </citation>
    <scope>NUCLEOTIDE SEQUENCE</scope>
</reference>
<dbReference type="InterPro" id="IPR041425">
    <property type="entry name" value="C3/4/5_MG1"/>
</dbReference>
<dbReference type="InterPro" id="IPR041555">
    <property type="entry name" value="MG3"/>
</dbReference>
<evidence type="ECO:0000259" key="3">
    <source>
        <dbReference type="Pfam" id="PF17790"/>
    </source>
</evidence>
<dbReference type="Pfam" id="PF17791">
    <property type="entry name" value="MG3"/>
    <property type="match status" value="1"/>
</dbReference>
<comment type="caution">
    <text evidence="5">The sequence shown here is derived from an EMBL/GenBank/DDBJ whole genome shotgun (WGS) entry which is preliminary data.</text>
</comment>
<dbReference type="InterPro" id="IPR050473">
    <property type="entry name" value="A2M/Complement_sys"/>
</dbReference>
<dbReference type="InterPro" id="IPR002890">
    <property type="entry name" value="MG2"/>
</dbReference>
<evidence type="ECO:0000256" key="1">
    <source>
        <dbReference type="SAM" id="SignalP"/>
    </source>
</evidence>
<sequence length="368" mass="41880">MDTTRYKWFICFALFSAASAQTFHVVAPKTLRLDTDEKIGIVLEGRSKARVSVLIQDYPGKAKNISETVLHVSSEQPEIFKVRLQPSAFPRHFLSNPSPRKYVLLTVRSENFHKEIPIPITNEAGYVFIQTDKPIYKPRERASIRIISLNEDGLPSDKPFKLQIRNPKNLIVKETDFNKNFRTLSRLSFDHSYKFSDGSELGEWSATVRYGYELKLNTTAYFELKEYVLPIFAVDLKAPKIILESHDNITVSVSAKYFFDEKVKGLVTFRLGVKEETPNVIFFAVIGPKEIKALADGKPLAISRCCAVSDEDGKVSFELHPQVHHNAISITIEIADPRFAGSQATRTFVQRRFMSRDKAFIALERRSA</sequence>
<feature type="chain" id="PRO_5035735234" evidence="1">
    <location>
        <begin position="21"/>
        <end position="368"/>
    </location>
</feature>
<evidence type="ECO:0000313" key="6">
    <source>
        <dbReference type="Proteomes" id="UP000807504"/>
    </source>
</evidence>
<dbReference type="EMBL" id="JABXBU010002228">
    <property type="protein sequence ID" value="KAF8771862.1"/>
    <property type="molecule type" value="Genomic_DNA"/>
</dbReference>
<dbReference type="PANTHER" id="PTHR11412">
    <property type="entry name" value="MACROGLOBULIN / COMPLEMENT"/>
    <property type="match status" value="1"/>
</dbReference>
<dbReference type="Proteomes" id="UP000807504">
    <property type="component" value="Unassembled WGS sequence"/>
</dbReference>
<gene>
    <name evidence="5" type="ORF">HNY73_019230</name>
</gene>